<evidence type="ECO:0000256" key="2">
    <source>
        <dbReference type="ARBA" id="ARBA00022679"/>
    </source>
</evidence>
<gene>
    <name evidence="4" type="ORF">V1264_007039</name>
</gene>
<name>A0AAN9AVC4_9CAEN</name>
<dbReference type="SUPFAM" id="SSF52540">
    <property type="entry name" value="P-loop containing nucleoside triphosphate hydrolases"/>
    <property type="match status" value="1"/>
</dbReference>
<proteinExistence type="inferred from homology"/>
<comment type="similarity">
    <text evidence="1">Belongs to the sulfotransferase 1 family.</text>
</comment>
<dbReference type="InterPro" id="IPR000863">
    <property type="entry name" value="Sulfotransferase_dom"/>
</dbReference>
<evidence type="ECO:0000259" key="3">
    <source>
        <dbReference type="Pfam" id="PF00685"/>
    </source>
</evidence>
<dbReference type="Gene3D" id="3.40.50.300">
    <property type="entry name" value="P-loop containing nucleotide triphosphate hydrolases"/>
    <property type="match status" value="1"/>
</dbReference>
<dbReference type="GO" id="GO:0008146">
    <property type="term" value="F:sulfotransferase activity"/>
    <property type="evidence" value="ECO:0007669"/>
    <property type="project" value="InterPro"/>
</dbReference>
<reference evidence="4 5" key="1">
    <citation type="submission" date="2024-02" db="EMBL/GenBank/DDBJ databases">
        <title>Chromosome-scale genome assembly of the rough periwinkle Littorina saxatilis.</title>
        <authorList>
            <person name="De Jode A."/>
            <person name="Faria R."/>
            <person name="Formenti G."/>
            <person name="Sims Y."/>
            <person name="Smith T.P."/>
            <person name="Tracey A."/>
            <person name="Wood J.M.D."/>
            <person name="Zagrodzka Z.B."/>
            <person name="Johannesson K."/>
            <person name="Butlin R.K."/>
            <person name="Leder E.H."/>
        </authorList>
    </citation>
    <scope>NUCLEOTIDE SEQUENCE [LARGE SCALE GENOMIC DNA]</scope>
    <source>
        <strain evidence="4">Snail1</strain>
        <tissue evidence="4">Muscle</tissue>
    </source>
</reference>
<evidence type="ECO:0000256" key="1">
    <source>
        <dbReference type="ARBA" id="ARBA00005771"/>
    </source>
</evidence>
<evidence type="ECO:0000313" key="4">
    <source>
        <dbReference type="EMBL" id="KAK7093250.1"/>
    </source>
</evidence>
<protein>
    <recommendedName>
        <fullName evidence="3">Sulfotransferase domain-containing protein</fullName>
    </recommendedName>
</protein>
<dbReference type="EMBL" id="JBAMIC010000019">
    <property type="protein sequence ID" value="KAK7093250.1"/>
    <property type="molecule type" value="Genomic_DNA"/>
</dbReference>
<evidence type="ECO:0000313" key="5">
    <source>
        <dbReference type="Proteomes" id="UP001374579"/>
    </source>
</evidence>
<comment type="caution">
    <text evidence="4">The sequence shown here is derived from an EMBL/GenBank/DDBJ whole genome shotgun (WGS) entry which is preliminary data.</text>
</comment>
<sequence length="292" mass="33198">MPGYRYVPDGNGETLRLFESDGRVLPTHQVLTHWHEVTNMASRQDDVLLCGYAKSGVHWLWEILTMLTQGMSHLSTRRMEGNGLLMFASTAHLDSLPSPRVLVTHRLFHELPSDFILKRRKIVCVVRDPKDVCVSAYFMMKAVKHAEYEGTFGGFLKLFEEGLLPGNSWANWILSYEKGLKEHPELSVHVICYEQLKASPAKEIQRLAEYLGVAVPSGLVDAVASQTQFSHMKVAKDNLENPFVATYKDEKDAIFRKGEAGGWKDWFTPEQAEHFDQHIQKQLGRSSLEVQL</sequence>
<dbReference type="Pfam" id="PF00685">
    <property type="entry name" value="Sulfotransfer_1"/>
    <property type="match status" value="1"/>
</dbReference>
<feature type="domain" description="Sulfotransferase" evidence="3">
    <location>
        <begin position="44"/>
        <end position="286"/>
    </location>
</feature>
<accession>A0AAN9AVC4</accession>
<dbReference type="Proteomes" id="UP001374579">
    <property type="component" value="Unassembled WGS sequence"/>
</dbReference>
<keyword evidence="5" id="KW-1185">Reference proteome</keyword>
<dbReference type="InterPro" id="IPR027417">
    <property type="entry name" value="P-loop_NTPase"/>
</dbReference>
<dbReference type="AlphaFoldDB" id="A0AAN9AVC4"/>
<organism evidence="4 5">
    <name type="scientific">Littorina saxatilis</name>
    <dbReference type="NCBI Taxonomy" id="31220"/>
    <lineage>
        <taxon>Eukaryota</taxon>
        <taxon>Metazoa</taxon>
        <taxon>Spiralia</taxon>
        <taxon>Lophotrochozoa</taxon>
        <taxon>Mollusca</taxon>
        <taxon>Gastropoda</taxon>
        <taxon>Caenogastropoda</taxon>
        <taxon>Littorinimorpha</taxon>
        <taxon>Littorinoidea</taxon>
        <taxon>Littorinidae</taxon>
        <taxon>Littorina</taxon>
    </lineage>
</organism>
<keyword evidence="2" id="KW-0808">Transferase</keyword>
<dbReference type="PANTHER" id="PTHR11783">
    <property type="entry name" value="SULFOTRANSFERASE SULT"/>
    <property type="match status" value="1"/>
</dbReference>